<dbReference type="GO" id="GO:0034587">
    <property type="term" value="P:piRNA processing"/>
    <property type="evidence" value="ECO:0007669"/>
    <property type="project" value="TreeGrafter"/>
</dbReference>
<dbReference type="EMBL" id="OV651819">
    <property type="protein sequence ID" value="CAH1113260.1"/>
    <property type="molecule type" value="Genomic_DNA"/>
</dbReference>
<keyword evidence="2" id="KW-0442">Lipid degradation</keyword>
<dbReference type="GO" id="GO:0016891">
    <property type="term" value="F:RNA endonuclease activity producing 5'-phosphomonoesters, hydrolytic mechanism"/>
    <property type="evidence" value="ECO:0007669"/>
    <property type="project" value="TreeGrafter"/>
</dbReference>
<gene>
    <name evidence="8" type="ORF">PSYICH_LOCUS13230</name>
</gene>
<dbReference type="Proteomes" id="UP001153636">
    <property type="component" value="Chromosome 7"/>
</dbReference>
<evidence type="ECO:0000313" key="8">
    <source>
        <dbReference type="EMBL" id="CAH1113260.1"/>
    </source>
</evidence>
<dbReference type="OrthoDB" id="5205528at2759"/>
<feature type="domain" description="PLD phosphodiesterase" evidence="7">
    <location>
        <begin position="151"/>
        <end position="182"/>
    </location>
</feature>
<dbReference type="InterPro" id="IPR001736">
    <property type="entry name" value="PLipase_D/transphosphatidylase"/>
</dbReference>
<dbReference type="Gene3D" id="3.30.870.10">
    <property type="entry name" value="Endonuclease Chain A"/>
    <property type="match status" value="1"/>
</dbReference>
<name>A0A9P0DAB5_9CUCU</name>
<evidence type="ECO:0000256" key="5">
    <source>
        <dbReference type="ARBA" id="ARBA00040549"/>
    </source>
</evidence>
<evidence type="ECO:0000256" key="2">
    <source>
        <dbReference type="ARBA" id="ARBA00022963"/>
    </source>
</evidence>
<keyword evidence="9" id="KW-1185">Reference proteome</keyword>
<comment type="similarity">
    <text evidence="4">Belongs to the phospholipase D family. MitoPLD/Zucchini subfamily.</text>
</comment>
<proteinExistence type="inferred from homology"/>
<dbReference type="InterPro" id="IPR025202">
    <property type="entry name" value="PLD-like_dom"/>
</dbReference>
<dbReference type="Pfam" id="PF13091">
    <property type="entry name" value="PLDc_2"/>
    <property type="match status" value="1"/>
</dbReference>
<dbReference type="InterPro" id="IPR051406">
    <property type="entry name" value="PLD_domain"/>
</dbReference>
<dbReference type="AlphaFoldDB" id="A0A9P0DAB5"/>
<keyword evidence="1" id="KW-0378">Hydrolase</keyword>
<organism evidence="8 9">
    <name type="scientific">Psylliodes chrysocephalus</name>
    <dbReference type="NCBI Taxonomy" id="3402493"/>
    <lineage>
        <taxon>Eukaryota</taxon>
        <taxon>Metazoa</taxon>
        <taxon>Ecdysozoa</taxon>
        <taxon>Arthropoda</taxon>
        <taxon>Hexapoda</taxon>
        <taxon>Insecta</taxon>
        <taxon>Pterygota</taxon>
        <taxon>Neoptera</taxon>
        <taxon>Endopterygota</taxon>
        <taxon>Coleoptera</taxon>
        <taxon>Polyphaga</taxon>
        <taxon>Cucujiformia</taxon>
        <taxon>Chrysomeloidea</taxon>
        <taxon>Chrysomelidae</taxon>
        <taxon>Galerucinae</taxon>
        <taxon>Alticini</taxon>
        <taxon>Psylliodes</taxon>
    </lineage>
</organism>
<accession>A0A9P0DAB5</accession>
<reference evidence="8" key="1">
    <citation type="submission" date="2022-01" db="EMBL/GenBank/DDBJ databases">
        <authorList>
            <person name="King R."/>
        </authorList>
    </citation>
    <scope>NUCLEOTIDE SEQUENCE</scope>
</reference>
<sequence>MLQKVSLFFLAIVTIIPCYIKYKRLKEKFNQELLFKQRHNCVVMYNTDLGMSGWPPYKKRIRPVITEENCLDVLYEPIIYFINTSTKTLDVAYMMISIPKIYDALIEACKRGVNVRLLMNFEHSKRDLNIIRKCIKEGMKVQLYITHLPDMSSIMHYKYMLKDYKEDGGYVLIGSMNLTRSAFLENYEDIVFTSDPYVSTSLNENFENCWQYIEAENQTLLNKTILLDVNLFL</sequence>
<dbReference type="PROSITE" id="PS50035">
    <property type="entry name" value="PLD"/>
    <property type="match status" value="1"/>
</dbReference>
<dbReference type="PANTHER" id="PTHR43856">
    <property type="entry name" value="CARDIOLIPIN HYDROLASE"/>
    <property type="match status" value="1"/>
</dbReference>
<dbReference type="GO" id="GO:0016042">
    <property type="term" value="P:lipid catabolic process"/>
    <property type="evidence" value="ECO:0007669"/>
    <property type="project" value="UniProtKB-KW"/>
</dbReference>
<evidence type="ECO:0000313" key="9">
    <source>
        <dbReference type="Proteomes" id="UP001153636"/>
    </source>
</evidence>
<protein>
    <recommendedName>
        <fullName evidence="5">Mitochondrial cardiolipin hydrolase</fullName>
    </recommendedName>
    <alternativeName>
        <fullName evidence="6">Mitochondrial phospholipase</fullName>
    </alternativeName>
</protein>
<evidence type="ECO:0000256" key="6">
    <source>
        <dbReference type="ARBA" id="ARBA00043167"/>
    </source>
</evidence>
<evidence type="ECO:0000256" key="4">
    <source>
        <dbReference type="ARBA" id="ARBA00038012"/>
    </source>
</evidence>
<dbReference type="SUPFAM" id="SSF56024">
    <property type="entry name" value="Phospholipase D/nuclease"/>
    <property type="match status" value="1"/>
</dbReference>
<keyword evidence="3" id="KW-0443">Lipid metabolism</keyword>
<evidence type="ECO:0000256" key="3">
    <source>
        <dbReference type="ARBA" id="ARBA00023098"/>
    </source>
</evidence>
<dbReference type="GO" id="GO:0005739">
    <property type="term" value="C:mitochondrion"/>
    <property type="evidence" value="ECO:0007669"/>
    <property type="project" value="TreeGrafter"/>
</dbReference>
<evidence type="ECO:0000259" key="7">
    <source>
        <dbReference type="PROSITE" id="PS50035"/>
    </source>
</evidence>
<evidence type="ECO:0000256" key="1">
    <source>
        <dbReference type="ARBA" id="ARBA00022801"/>
    </source>
</evidence>
<dbReference type="PANTHER" id="PTHR43856:SF1">
    <property type="entry name" value="MITOCHONDRIAL CARDIOLIPIN HYDROLASE"/>
    <property type="match status" value="1"/>
</dbReference>